<evidence type="ECO:0000256" key="4">
    <source>
        <dbReference type="ARBA" id="ARBA00022840"/>
    </source>
</evidence>
<evidence type="ECO:0000313" key="6">
    <source>
        <dbReference type="EMBL" id="QSG05314.1"/>
    </source>
</evidence>
<feature type="domain" description="AAA+ ATPase" evidence="5">
    <location>
        <begin position="39"/>
        <end position="182"/>
    </location>
</feature>
<dbReference type="Gene3D" id="1.10.8.60">
    <property type="match status" value="1"/>
</dbReference>
<keyword evidence="4" id="KW-0067">ATP-binding</keyword>
<dbReference type="GeneID" id="68854595"/>
<dbReference type="PANTHER" id="PTHR10763">
    <property type="entry name" value="CELL DIVISION CONTROL PROTEIN 6-RELATED"/>
    <property type="match status" value="1"/>
</dbReference>
<dbReference type="EMBL" id="CP064787">
    <property type="protein sequence ID" value="QSG05314.1"/>
    <property type="molecule type" value="Genomic_DNA"/>
</dbReference>
<dbReference type="InterPro" id="IPR049945">
    <property type="entry name" value="AAA_22"/>
</dbReference>
<dbReference type="InterPro" id="IPR003593">
    <property type="entry name" value="AAA+_ATPase"/>
</dbReference>
<comment type="similarity">
    <text evidence="1">Belongs to the CDC6/cdc18 family.</text>
</comment>
<dbReference type="Pfam" id="PF22703">
    <property type="entry name" value="Cdc6_lid"/>
    <property type="match status" value="1"/>
</dbReference>
<evidence type="ECO:0000256" key="3">
    <source>
        <dbReference type="ARBA" id="ARBA00022741"/>
    </source>
</evidence>
<dbReference type="NCBIfam" id="TIGR02928">
    <property type="entry name" value="orc1/cdc6 family replication initiation protein"/>
    <property type="match status" value="1"/>
</dbReference>
<proteinExistence type="inferred from homology"/>
<dbReference type="Gene3D" id="3.40.50.300">
    <property type="entry name" value="P-loop containing nucleotide triphosphate hydrolases"/>
    <property type="match status" value="1"/>
</dbReference>
<evidence type="ECO:0000256" key="1">
    <source>
        <dbReference type="ARBA" id="ARBA00006184"/>
    </source>
</evidence>
<name>A0A897MXY0_9EURY</name>
<dbReference type="Proteomes" id="UP000663525">
    <property type="component" value="Chromosome"/>
</dbReference>
<dbReference type="GO" id="GO:0006260">
    <property type="term" value="P:DNA replication"/>
    <property type="evidence" value="ECO:0007669"/>
    <property type="project" value="UniProtKB-KW"/>
</dbReference>
<dbReference type="InterPro" id="IPR055237">
    <property type="entry name" value="Cdc6_lid"/>
</dbReference>
<evidence type="ECO:0000259" key="5">
    <source>
        <dbReference type="SMART" id="SM00382"/>
    </source>
</evidence>
<dbReference type="InterPro" id="IPR050311">
    <property type="entry name" value="ORC1/CDC6"/>
</dbReference>
<gene>
    <name evidence="6" type="primary">cDC6-4</name>
    <name evidence="6" type="ORF">HSR121_0966</name>
</gene>
<dbReference type="CDD" id="cd18139">
    <property type="entry name" value="HLD_clamp_RarA"/>
    <property type="match status" value="1"/>
</dbReference>
<keyword evidence="2" id="KW-0235">DNA replication</keyword>
<reference evidence="6" key="1">
    <citation type="submission" date="2020-11" db="EMBL/GenBank/DDBJ databases">
        <title>Carbohydrate-dependent, anaerobic sulfur respiration: A novel catabolism in halophilic archaea.</title>
        <authorList>
            <person name="Sorokin D.Y."/>
            <person name="Messina E."/>
            <person name="Smedile F."/>
            <person name="La Cono V."/>
            <person name="Hallsworth J.E."/>
            <person name="Yakimov M.M."/>
        </authorList>
    </citation>
    <scope>NUCLEOTIDE SEQUENCE</scope>
    <source>
        <strain evidence="6">HSR12-1</strain>
    </source>
</reference>
<evidence type="ECO:0000256" key="2">
    <source>
        <dbReference type="ARBA" id="ARBA00022705"/>
    </source>
</evidence>
<dbReference type="SMART" id="SM00382">
    <property type="entry name" value="AAA"/>
    <property type="match status" value="1"/>
</dbReference>
<protein>
    <submittedName>
        <fullName evidence="6">Cdc6-related protein, AAA superfamily ATPase</fullName>
    </submittedName>
</protein>
<dbReference type="GO" id="GO:0005524">
    <property type="term" value="F:ATP binding"/>
    <property type="evidence" value="ECO:0007669"/>
    <property type="project" value="UniProtKB-KW"/>
</dbReference>
<dbReference type="RefSeq" id="WP_229115107.1">
    <property type="nucleotide sequence ID" value="NZ_CP064787.1"/>
</dbReference>
<accession>A0A897MXY0</accession>
<dbReference type="InterPro" id="IPR014277">
    <property type="entry name" value="Orc1/Cdc6_arc"/>
</dbReference>
<dbReference type="Pfam" id="PF13401">
    <property type="entry name" value="AAA_22"/>
    <property type="match status" value="1"/>
</dbReference>
<organism evidence="6 7">
    <name type="scientific">Halapricum desulfuricans</name>
    <dbReference type="NCBI Taxonomy" id="2841257"/>
    <lineage>
        <taxon>Archaea</taxon>
        <taxon>Methanobacteriati</taxon>
        <taxon>Methanobacteriota</taxon>
        <taxon>Stenosarchaea group</taxon>
        <taxon>Halobacteria</taxon>
        <taxon>Halobacteriales</taxon>
        <taxon>Haloarculaceae</taxon>
        <taxon>Halapricum</taxon>
    </lineage>
</organism>
<evidence type="ECO:0000313" key="7">
    <source>
        <dbReference type="Proteomes" id="UP000663525"/>
    </source>
</evidence>
<dbReference type="PANTHER" id="PTHR10763:SF22">
    <property type="entry name" value="ORC1-TYPE DNA REPLICATION PROTEIN"/>
    <property type="match status" value="1"/>
</dbReference>
<dbReference type="InterPro" id="IPR027417">
    <property type="entry name" value="P-loop_NTPase"/>
</dbReference>
<dbReference type="SUPFAM" id="SSF52540">
    <property type="entry name" value="P-loop containing nucleoside triphosphate hydrolases"/>
    <property type="match status" value="1"/>
</dbReference>
<keyword evidence="3" id="KW-0547">Nucleotide-binding</keyword>
<dbReference type="AlphaFoldDB" id="A0A897MXY0"/>
<sequence length="333" mass="37227">MITDARALRPEYVPQDLHHRDGQIDHLSSILEPVTYGEPAENICIHGPSGAGKTTIAKHTLRLLEAQTLGVRWGYVNCMADTGSGVLYELARDVSLGADLRREGFYRGVAFDRLRGSDDQIIAVLDEVDVLDDAQILLSLYEIPNVSIVTITVDESEWLSELDPRAESRFRSAEPVHLEAYDFGELVDILDSRVAHGMIASRVDDAAVRHIADLAAGDARHGIALLRRAARHVEESDRKRLTTEVVDTIVDEAEADMRERRVRSLGTHQRILYEIIANAGEIASSELHEQYEQQAQNPKATSTRRKYLASLQRYDLVVKEGNGRGTTYRLDSF</sequence>